<organism evidence="2 3">
    <name type="scientific">Gigaspora margarita</name>
    <dbReference type="NCBI Taxonomy" id="4874"/>
    <lineage>
        <taxon>Eukaryota</taxon>
        <taxon>Fungi</taxon>
        <taxon>Fungi incertae sedis</taxon>
        <taxon>Mucoromycota</taxon>
        <taxon>Glomeromycotina</taxon>
        <taxon>Glomeromycetes</taxon>
        <taxon>Diversisporales</taxon>
        <taxon>Gigasporaceae</taxon>
        <taxon>Gigaspora</taxon>
    </lineage>
</organism>
<feature type="region of interest" description="Disordered" evidence="1">
    <location>
        <begin position="19"/>
        <end position="46"/>
    </location>
</feature>
<evidence type="ECO:0000313" key="2">
    <source>
        <dbReference type="EMBL" id="CAG8543287.1"/>
    </source>
</evidence>
<accession>A0ABM8W770</accession>
<sequence>MDVQTQLVEATIVDNEDTKNVETLSNTGDRLDEEMEAEPADSLKDTKEEIIHEKRVESPITASISADIEMVAESSDPLRDELVDLYGNAGKI</sequence>
<dbReference type="EMBL" id="CAJVQB010001614">
    <property type="protein sequence ID" value="CAG8543287.1"/>
    <property type="molecule type" value="Genomic_DNA"/>
</dbReference>
<name>A0ABM8W770_GIGMA</name>
<keyword evidence="3" id="KW-1185">Reference proteome</keyword>
<proteinExistence type="predicted"/>
<comment type="caution">
    <text evidence="2">The sequence shown here is derived from an EMBL/GenBank/DDBJ whole genome shotgun (WGS) entry which is preliminary data.</text>
</comment>
<evidence type="ECO:0000313" key="3">
    <source>
        <dbReference type="Proteomes" id="UP000789901"/>
    </source>
</evidence>
<dbReference type="Proteomes" id="UP000789901">
    <property type="component" value="Unassembled WGS sequence"/>
</dbReference>
<gene>
    <name evidence="2" type="ORF">GMARGA_LOCUS4190</name>
</gene>
<evidence type="ECO:0000256" key="1">
    <source>
        <dbReference type="SAM" id="MobiDB-lite"/>
    </source>
</evidence>
<reference evidence="2 3" key="1">
    <citation type="submission" date="2021-06" db="EMBL/GenBank/DDBJ databases">
        <authorList>
            <person name="Kallberg Y."/>
            <person name="Tangrot J."/>
            <person name="Rosling A."/>
        </authorList>
    </citation>
    <scope>NUCLEOTIDE SEQUENCE [LARGE SCALE GENOMIC DNA]</scope>
    <source>
        <strain evidence="2 3">120-4 pot B 10/14</strain>
    </source>
</reference>
<protein>
    <submittedName>
        <fullName evidence="2">7213_t:CDS:1</fullName>
    </submittedName>
</protein>